<feature type="transmembrane region" description="Helical" evidence="4">
    <location>
        <begin position="20"/>
        <end position="39"/>
    </location>
</feature>
<dbReference type="eggNOG" id="ENOG502SNY2">
    <property type="taxonomic scope" value="Eukaryota"/>
</dbReference>
<keyword evidence="2" id="KW-0560">Oxidoreductase</keyword>
<gene>
    <name evidence="5" type="ORF">HETIRDRAFT_332143</name>
</gene>
<sequence length="222" mass="24985">MKSESASPPSPARRAPSRTLLVGLGLSLLVNIAAILYQIHIITPDKPSYTYLGDDHPRELPLKLRSVNMAFHNDEEHYAMAGDRAWAEWNALRPPNGGDVYLGENPLPFGVSMWHQIQCLNQIRQILLDGEDGTPYTEHCFHYLRQSLICRGDLTLEEGGSSMVNPNGEGTVAPTVNKSHTCRDWRQLYDWTVDQQKQWTPEMVNLQEELVEGTFLAMGEGL</sequence>
<comment type="similarity">
    <text evidence="3">Belongs to the ustYa family.</text>
</comment>
<comment type="pathway">
    <text evidence="1">Mycotoxin biosynthesis.</text>
</comment>
<dbReference type="PANTHER" id="PTHR33365:SF11">
    <property type="entry name" value="TAT PATHWAY SIGNAL SEQUENCE"/>
    <property type="match status" value="1"/>
</dbReference>
<dbReference type="OrthoDB" id="3687641at2759"/>
<name>W4JM68_HETIT</name>
<reference evidence="5 6" key="1">
    <citation type="journal article" date="2012" name="New Phytol.">
        <title>Insight into trade-off between wood decay and parasitism from the genome of a fungal forest pathogen.</title>
        <authorList>
            <person name="Olson A."/>
            <person name="Aerts A."/>
            <person name="Asiegbu F."/>
            <person name="Belbahri L."/>
            <person name="Bouzid O."/>
            <person name="Broberg A."/>
            <person name="Canback B."/>
            <person name="Coutinho P.M."/>
            <person name="Cullen D."/>
            <person name="Dalman K."/>
            <person name="Deflorio G."/>
            <person name="van Diepen L.T."/>
            <person name="Dunand C."/>
            <person name="Duplessis S."/>
            <person name="Durling M."/>
            <person name="Gonthier P."/>
            <person name="Grimwood J."/>
            <person name="Fossdal C.G."/>
            <person name="Hansson D."/>
            <person name="Henrissat B."/>
            <person name="Hietala A."/>
            <person name="Himmelstrand K."/>
            <person name="Hoffmeister D."/>
            <person name="Hogberg N."/>
            <person name="James T.Y."/>
            <person name="Karlsson M."/>
            <person name="Kohler A."/>
            <person name="Kues U."/>
            <person name="Lee Y.H."/>
            <person name="Lin Y.C."/>
            <person name="Lind M."/>
            <person name="Lindquist E."/>
            <person name="Lombard V."/>
            <person name="Lucas S."/>
            <person name="Lunden K."/>
            <person name="Morin E."/>
            <person name="Murat C."/>
            <person name="Park J."/>
            <person name="Raffaello T."/>
            <person name="Rouze P."/>
            <person name="Salamov A."/>
            <person name="Schmutz J."/>
            <person name="Solheim H."/>
            <person name="Stahlberg J."/>
            <person name="Velez H."/>
            <person name="de Vries R.P."/>
            <person name="Wiebenga A."/>
            <person name="Woodward S."/>
            <person name="Yakovlev I."/>
            <person name="Garbelotto M."/>
            <person name="Martin F."/>
            <person name="Grigoriev I.V."/>
            <person name="Stenlid J."/>
        </authorList>
    </citation>
    <scope>NUCLEOTIDE SEQUENCE [LARGE SCALE GENOMIC DNA]</scope>
    <source>
        <strain evidence="5 6">TC 32-1</strain>
    </source>
</reference>
<evidence type="ECO:0000313" key="6">
    <source>
        <dbReference type="Proteomes" id="UP000030671"/>
    </source>
</evidence>
<dbReference type="Proteomes" id="UP000030671">
    <property type="component" value="Unassembled WGS sequence"/>
</dbReference>
<dbReference type="GO" id="GO:0016491">
    <property type="term" value="F:oxidoreductase activity"/>
    <property type="evidence" value="ECO:0007669"/>
    <property type="project" value="UniProtKB-KW"/>
</dbReference>
<dbReference type="PANTHER" id="PTHR33365">
    <property type="entry name" value="YALI0B05434P"/>
    <property type="match status" value="1"/>
</dbReference>
<dbReference type="KEGG" id="hir:HETIRDRAFT_332143"/>
<evidence type="ECO:0000256" key="1">
    <source>
        <dbReference type="ARBA" id="ARBA00004685"/>
    </source>
</evidence>
<dbReference type="RefSeq" id="XP_009553142.1">
    <property type="nucleotide sequence ID" value="XM_009554847.1"/>
</dbReference>
<evidence type="ECO:0000256" key="2">
    <source>
        <dbReference type="ARBA" id="ARBA00023002"/>
    </source>
</evidence>
<evidence type="ECO:0000313" key="5">
    <source>
        <dbReference type="EMBL" id="ETW74647.1"/>
    </source>
</evidence>
<keyword evidence="6" id="KW-1185">Reference proteome</keyword>
<evidence type="ECO:0000256" key="3">
    <source>
        <dbReference type="ARBA" id="ARBA00035112"/>
    </source>
</evidence>
<accession>W4JM68</accession>
<organism evidence="5 6">
    <name type="scientific">Heterobasidion irregulare (strain TC 32-1)</name>
    <dbReference type="NCBI Taxonomy" id="747525"/>
    <lineage>
        <taxon>Eukaryota</taxon>
        <taxon>Fungi</taxon>
        <taxon>Dikarya</taxon>
        <taxon>Basidiomycota</taxon>
        <taxon>Agaricomycotina</taxon>
        <taxon>Agaricomycetes</taxon>
        <taxon>Russulales</taxon>
        <taxon>Bondarzewiaceae</taxon>
        <taxon>Heterobasidion</taxon>
        <taxon>Heterobasidion annosum species complex</taxon>
    </lineage>
</organism>
<keyword evidence="4" id="KW-1133">Transmembrane helix</keyword>
<evidence type="ECO:0008006" key="7">
    <source>
        <dbReference type="Google" id="ProtNLM"/>
    </source>
</evidence>
<dbReference type="AlphaFoldDB" id="W4JM68"/>
<dbReference type="GO" id="GO:0043386">
    <property type="term" value="P:mycotoxin biosynthetic process"/>
    <property type="evidence" value="ECO:0007669"/>
    <property type="project" value="InterPro"/>
</dbReference>
<dbReference type="InParanoid" id="W4JM68"/>
<dbReference type="HOGENOM" id="CLU_042941_8_2_1"/>
<keyword evidence="4" id="KW-0472">Membrane</keyword>
<dbReference type="GeneID" id="20671706"/>
<evidence type="ECO:0000256" key="4">
    <source>
        <dbReference type="SAM" id="Phobius"/>
    </source>
</evidence>
<dbReference type="Pfam" id="PF11807">
    <property type="entry name" value="UstYa"/>
    <property type="match status" value="1"/>
</dbReference>
<dbReference type="EMBL" id="KI925467">
    <property type="protein sequence ID" value="ETW74647.1"/>
    <property type="molecule type" value="Genomic_DNA"/>
</dbReference>
<dbReference type="STRING" id="747525.W4JM68"/>
<dbReference type="InterPro" id="IPR021765">
    <property type="entry name" value="UstYa-like"/>
</dbReference>
<proteinExistence type="inferred from homology"/>
<protein>
    <recommendedName>
        <fullName evidence="7">Oxidase ustYa</fullName>
    </recommendedName>
</protein>
<keyword evidence="4" id="KW-0812">Transmembrane</keyword>